<dbReference type="InterPro" id="IPR009003">
    <property type="entry name" value="Peptidase_S1_PA"/>
</dbReference>
<keyword evidence="2" id="KW-0378">Hydrolase</keyword>
<dbReference type="PROSITE" id="PS00135">
    <property type="entry name" value="TRYPSIN_SER"/>
    <property type="match status" value="1"/>
</dbReference>
<proteinExistence type="predicted"/>
<evidence type="ECO:0000259" key="4">
    <source>
        <dbReference type="PROSITE" id="PS50240"/>
    </source>
</evidence>
<gene>
    <name evidence="5" type="ORF">QR680_011177</name>
</gene>
<dbReference type="PROSITE" id="PS50240">
    <property type="entry name" value="TRYPSIN_DOM"/>
    <property type="match status" value="1"/>
</dbReference>
<reference evidence="5" key="1">
    <citation type="submission" date="2023-06" db="EMBL/GenBank/DDBJ databases">
        <title>Genomic analysis of the entomopathogenic nematode Steinernema hermaphroditum.</title>
        <authorList>
            <person name="Schwarz E.M."/>
            <person name="Heppert J.K."/>
            <person name="Baniya A."/>
            <person name="Schwartz H.T."/>
            <person name="Tan C.-H."/>
            <person name="Antoshechkin I."/>
            <person name="Sternberg P.W."/>
            <person name="Goodrich-Blair H."/>
            <person name="Dillman A.R."/>
        </authorList>
    </citation>
    <scope>NUCLEOTIDE SEQUENCE</scope>
    <source>
        <strain evidence="5">PS9179</strain>
        <tissue evidence="5">Whole animal</tissue>
    </source>
</reference>
<dbReference type="InterPro" id="IPR018114">
    <property type="entry name" value="TRYPSIN_HIS"/>
</dbReference>
<dbReference type="InterPro" id="IPR001314">
    <property type="entry name" value="Peptidase_S1A"/>
</dbReference>
<name>A0AA39MD15_9BILA</name>
<dbReference type="InterPro" id="IPR001254">
    <property type="entry name" value="Trypsin_dom"/>
</dbReference>
<keyword evidence="2" id="KW-0645">Protease</keyword>
<dbReference type="Proteomes" id="UP001175271">
    <property type="component" value="Unassembled WGS sequence"/>
</dbReference>
<organism evidence="5 6">
    <name type="scientific">Steinernema hermaphroditum</name>
    <dbReference type="NCBI Taxonomy" id="289476"/>
    <lineage>
        <taxon>Eukaryota</taxon>
        <taxon>Metazoa</taxon>
        <taxon>Ecdysozoa</taxon>
        <taxon>Nematoda</taxon>
        <taxon>Chromadorea</taxon>
        <taxon>Rhabditida</taxon>
        <taxon>Tylenchina</taxon>
        <taxon>Panagrolaimomorpha</taxon>
        <taxon>Strongyloidoidea</taxon>
        <taxon>Steinernematidae</taxon>
        <taxon>Steinernema</taxon>
    </lineage>
</organism>
<keyword evidence="6" id="KW-1185">Reference proteome</keyword>
<keyword evidence="1" id="KW-1015">Disulfide bond</keyword>
<dbReference type="InterPro" id="IPR033116">
    <property type="entry name" value="TRYPSIN_SER"/>
</dbReference>
<evidence type="ECO:0000256" key="2">
    <source>
        <dbReference type="RuleBase" id="RU363034"/>
    </source>
</evidence>
<evidence type="ECO:0000256" key="1">
    <source>
        <dbReference type="ARBA" id="ARBA00023157"/>
    </source>
</evidence>
<evidence type="ECO:0000256" key="3">
    <source>
        <dbReference type="SAM" id="SignalP"/>
    </source>
</evidence>
<dbReference type="PANTHER" id="PTHR24250:SF27">
    <property type="entry name" value="ELASTASE 2 LIKE"/>
    <property type="match status" value="1"/>
</dbReference>
<keyword evidence="2" id="KW-0720">Serine protease</keyword>
<keyword evidence="3" id="KW-0732">Signal</keyword>
<dbReference type="PRINTS" id="PR00722">
    <property type="entry name" value="CHYMOTRYPSIN"/>
</dbReference>
<dbReference type="EMBL" id="JAUCMV010000001">
    <property type="protein sequence ID" value="KAK0429080.1"/>
    <property type="molecule type" value="Genomic_DNA"/>
</dbReference>
<comment type="caution">
    <text evidence="5">The sequence shown here is derived from an EMBL/GenBank/DDBJ whole genome shotgun (WGS) entry which is preliminary data.</text>
</comment>
<dbReference type="SUPFAM" id="SSF50494">
    <property type="entry name" value="Trypsin-like serine proteases"/>
    <property type="match status" value="1"/>
</dbReference>
<dbReference type="AlphaFoldDB" id="A0AA39MD15"/>
<dbReference type="InterPro" id="IPR043504">
    <property type="entry name" value="Peptidase_S1_PA_chymotrypsin"/>
</dbReference>
<dbReference type="SMART" id="SM00020">
    <property type="entry name" value="Tryp_SPc"/>
    <property type="match status" value="1"/>
</dbReference>
<feature type="chain" id="PRO_5041387778" description="Peptidase S1 domain-containing protein" evidence="3">
    <location>
        <begin position="18"/>
        <end position="291"/>
    </location>
</feature>
<dbReference type="PROSITE" id="PS00134">
    <property type="entry name" value="TRYPSIN_HIS"/>
    <property type="match status" value="1"/>
</dbReference>
<protein>
    <recommendedName>
        <fullName evidence="4">Peptidase S1 domain-containing protein</fullName>
    </recommendedName>
</protein>
<dbReference type="GO" id="GO:0004252">
    <property type="term" value="F:serine-type endopeptidase activity"/>
    <property type="evidence" value="ECO:0007669"/>
    <property type="project" value="InterPro"/>
</dbReference>
<dbReference type="CDD" id="cd00190">
    <property type="entry name" value="Tryp_SPc"/>
    <property type="match status" value="1"/>
</dbReference>
<dbReference type="Gene3D" id="2.40.10.10">
    <property type="entry name" value="Trypsin-like serine proteases"/>
    <property type="match status" value="1"/>
</dbReference>
<dbReference type="Pfam" id="PF00089">
    <property type="entry name" value="Trypsin"/>
    <property type="match status" value="1"/>
</dbReference>
<evidence type="ECO:0000313" key="6">
    <source>
        <dbReference type="Proteomes" id="UP001175271"/>
    </source>
</evidence>
<feature type="domain" description="Peptidase S1" evidence="4">
    <location>
        <begin position="34"/>
        <end position="271"/>
    </location>
</feature>
<feature type="signal peptide" evidence="3">
    <location>
        <begin position="1"/>
        <end position="17"/>
    </location>
</feature>
<evidence type="ECO:0000313" key="5">
    <source>
        <dbReference type="EMBL" id="KAK0429080.1"/>
    </source>
</evidence>
<accession>A0AA39MD15</accession>
<dbReference type="PANTHER" id="PTHR24250">
    <property type="entry name" value="CHYMOTRYPSIN-RELATED"/>
    <property type="match status" value="1"/>
</dbReference>
<dbReference type="FunFam" id="2.40.10.10:FF:000068">
    <property type="entry name" value="transmembrane protease serine 2"/>
    <property type="match status" value="1"/>
</dbReference>
<sequence length="291" mass="32345">MNLATLFLLLGCTFVAANDGPTWVEIHVPRISYLVGGTPAETPTSRLVGHSRYPFYVFLQYGSSSCGGSIIGEQWVLTAAHCVESFGVEDAYVVVGFGTDDSRTYTVENVFPHEDFTILNGGIPRYDIALIKTKELIEFNGYARPISIAPYSLDELGKTFTLVGFGQMHRFEQHFPDVLQKIQGVAQHPASCWLSDVIDVMSKICFRGYNGATQCSGDSGGPLFRKESDGRFVLYGIVSYRNNVDGTCHPESRGIFTRVSYYARWIENVTGECHTEDCRWLEQGPVGMDEE</sequence>
<dbReference type="GO" id="GO:0006508">
    <property type="term" value="P:proteolysis"/>
    <property type="evidence" value="ECO:0007669"/>
    <property type="project" value="UniProtKB-KW"/>
</dbReference>